<reference evidence="1" key="1">
    <citation type="submission" date="2019-08" db="EMBL/GenBank/DDBJ databases">
        <authorList>
            <person name="Kucharzyk K."/>
            <person name="Murdoch R.W."/>
            <person name="Higgins S."/>
            <person name="Loffler F."/>
        </authorList>
    </citation>
    <scope>NUCLEOTIDE SEQUENCE</scope>
</reference>
<evidence type="ECO:0000313" key="1">
    <source>
        <dbReference type="EMBL" id="MPN41449.1"/>
    </source>
</evidence>
<dbReference type="AlphaFoldDB" id="A0A645HTB7"/>
<protein>
    <submittedName>
        <fullName evidence="1">Uncharacterized protein</fullName>
    </submittedName>
</protein>
<name>A0A645HTB7_9ZZZZ</name>
<proteinExistence type="predicted"/>
<accession>A0A645HTB7</accession>
<organism evidence="1">
    <name type="scientific">bioreactor metagenome</name>
    <dbReference type="NCBI Taxonomy" id="1076179"/>
    <lineage>
        <taxon>unclassified sequences</taxon>
        <taxon>metagenomes</taxon>
        <taxon>ecological metagenomes</taxon>
    </lineage>
</organism>
<gene>
    <name evidence="1" type="ORF">SDC9_188995</name>
</gene>
<sequence>MVGFIDNDHVKIWRNSFHAGEYIFRPYGFQGYYPVYLDPLGHLFVLLKELHEITGPEYPEILIEPLFQLSPPFLTQPRRTDDEYPVRGETGFEFRQYKTGFDGFSQADLVANEYPVFF</sequence>
<comment type="caution">
    <text evidence="1">The sequence shown here is derived from an EMBL/GenBank/DDBJ whole genome shotgun (WGS) entry which is preliminary data.</text>
</comment>
<dbReference type="EMBL" id="VSSQ01098498">
    <property type="protein sequence ID" value="MPN41449.1"/>
    <property type="molecule type" value="Genomic_DNA"/>
</dbReference>